<keyword evidence="2" id="KW-1185">Reference proteome</keyword>
<dbReference type="EMBL" id="BNAH01000006">
    <property type="protein sequence ID" value="GHE88315.1"/>
    <property type="molecule type" value="Genomic_DNA"/>
</dbReference>
<dbReference type="Gene3D" id="3.20.20.80">
    <property type="entry name" value="Glycosidases"/>
    <property type="match status" value="1"/>
</dbReference>
<sequence length="192" mass="22180">MLSASSKVKQAKRFQFLKDAKKQNLVVSHLLGEADWALTENHDKALAAIELQSQYGNSIHLDIEPHTLSSFQRDKTKILAQYIRLLEKVRERHPMLNLSVAIPHHWPEKTYKSLADYVDQVYFMAYGNNKLDIIAERTKNLLNSIAIDKLVLVFRQQEFANEIALEQIINDVMQSTGVFQFAVHKLDIYTQE</sequence>
<dbReference type="RefSeq" id="WP_189377860.1">
    <property type="nucleotide sequence ID" value="NZ_BNAH01000006.1"/>
</dbReference>
<dbReference type="InterPro" id="IPR017853">
    <property type="entry name" value="GH"/>
</dbReference>
<dbReference type="Proteomes" id="UP000626370">
    <property type="component" value="Unassembled WGS sequence"/>
</dbReference>
<accession>A0ABQ3IM01</accession>
<evidence type="ECO:0008006" key="3">
    <source>
        <dbReference type="Google" id="ProtNLM"/>
    </source>
</evidence>
<evidence type="ECO:0000313" key="2">
    <source>
        <dbReference type="Proteomes" id="UP000626370"/>
    </source>
</evidence>
<reference evidence="2" key="1">
    <citation type="journal article" date="2019" name="Int. J. Syst. Evol. Microbiol.">
        <title>The Global Catalogue of Microorganisms (GCM) 10K type strain sequencing project: providing services to taxonomists for standard genome sequencing and annotation.</title>
        <authorList>
            <consortium name="The Broad Institute Genomics Platform"/>
            <consortium name="The Broad Institute Genome Sequencing Center for Infectious Disease"/>
            <person name="Wu L."/>
            <person name="Ma J."/>
        </authorList>
    </citation>
    <scope>NUCLEOTIDE SEQUENCE [LARGE SCALE GENOMIC DNA]</scope>
    <source>
        <strain evidence="2">CGMCC 1.15922</strain>
    </source>
</reference>
<proteinExistence type="predicted"/>
<organism evidence="1 2">
    <name type="scientific">Thalassotalea profundi</name>
    <dbReference type="NCBI Taxonomy" id="2036687"/>
    <lineage>
        <taxon>Bacteria</taxon>
        <taxon>Pseudomonadati</taxon>
        <taxon>Pseudomonadota</taxon>
        <taxon>Gammaproteobacteria</taxon>
        <taxon>Alteromonadales</taxon>
        <taxon>Colwelliaceae</taxon>
        <taxon>Thalassotalea</taxon>
    </lineage>
</organism>
<gene>
    <name evidence="1" type="ORF">GCM10011501_17150</name>
</gene>
<evidence type="ECO:0000313" key="1">
    <source>
        <dbReference type="EMBL" id="GHE88315.1"/>
    </source>
</evidence>
<protein>
    <recommendedName>
        <fullName evidence="3">GH18 domain-containing protein</fullName>
    </recommendedName>
</protein>
<name>A0ABQ3IM01_9GAMM</name>
<comment type="caution">
    <text evidence="1">The sequence shown here is derived from an EMBL/GenBank/DDBJ whole genome shotgun (WGS) entry which is preliminary data.</text>
</comment>
<dbReference type="SUPFAM" id="SSF51445">
    <property type="entry name" value="(Trans)glycosidases"/>
    <property type="match status" value="1"/>
</dbReference>